<name>A0A1H2RN02_9RHOB</name>
<proteinExistence type="predicted"/>
<evidence type="ECO:0000313" key="3">
    <source>
        <dbReference type="EMBL" id="SDW20846.1"/>
    </source>
</evidence>
<keyword evidence="1" id="KW-0378">Hydrolase</keyword>
<dbReference type="InterPro" id="IPR029058">
    <property type="entry name" value="AB_hydrolase_fold"/>
</dbReference>
<gene>
    <name evidence="3" type="ORF">SAMN05444336_101413</name>
</gene>
<evidence type="ECO:0000313" key="4">
    <source>
        <dbReference type="Proteomes" id="UP000199118"/>
    </source>
</evidence>
<dbReference type="Proteomes" id="UP000199118">
    <property type="component" value="Unassembled WGS sequence"/>
</dbReference>
<sequence length="314" mass="34893">MTRTADFPAPTRVALGDARLEVFEAGRENRGNPIVLCHGWPEHAYSWRHQMPALAAAGYHVIVPNQRGYGNSSRPSQVEAYDIARLTGDLAALLDHFGYRDAVFVGHDWGANVVWSMALLHPARVRRIINLALPYQPRTPIPWVEFLEGVFGPDNHLVHFNRQPGVADAVLDANAGRFLRNLLRRNQPSAPPEPGMMMINLATAEAPSGDPLMSDEDLAVFIAAFEASGFAASINWYRNLDRNWRILADVDPVVRQPALMIHGTRDMIPPSETLSEFVPNAEVLSLDCGHWIQQEKPDETTEAMLGWLAVRQAA</sequence>
<dbReference type="PRINTS" id="PR00111">
    <property type="entry name" value="ABHYDROLASE"/>
</dbReference>
<dbReference type="InterPro" id="IPR000639">
    <property type="entry name" value="Epox_hydrolase-like"/>
</dbReference>
<dbReference type="InterPro" id="IPR000073">
    <property type="entry name" value="AB_hydrolase_1"/>
</dbReference>
<evidence type="ECO:0000259" key="2">
    <source>
        <dbReference type="Pfam" id="PF00561"/>
    </source>
</evidence>
<dbReference type="SUPFAM" id="SSF53474">
    <property type="entry name" value="alpha/beta-Hydrolases"/>
    <property type="match status" value="1"/>
</dbReference>
<dbReference type="Gene3D" id="3.40.50.1820">
    <property type="entry name" value="alpha/beta hydrolase"/>
    <property type="match status" value="1"/>
</dbReference>
<feature type="domain" description="AB hydrolase-1" evidence="2">
    <location>
        <begin position="32"/>
        <end position="297"/>
    </location>
</feature>
<keyword evidence="4" id="KW-1185">Reference proteome</keyword>
<dbReference type="Pfam" id="PF00561">
    <property type="entry name" value="Abhydrolase_1"/>
    <property type="match status" value="1"/>
</dbReference>
<organism evidence="3 4">
    <name type="scientific">Albimonas donghaensis</name>
    <dbReference type="NCBI Taxonomy" id="356660"/>
    <lineage>
        <taxon>Bacteria</taxon>
        <taxon>Pseudomonadati</taxon>
        <taxon>Pseudomonadota</taxon>
        <taxon>Alphaproteobacteria</taxon>
        <taxon>Rhodobacterales</taxon>
        <taxon>Paracoccaceae</taxon>
        <taxon>Albimonas</taxon>
    </lineage>
</organism>
<dbReference type="STRING" id="356660.SAMN05444336_101413"/>
<dbReference type="AlphaFoldDB" id="A0A1H2RN02"/>
<dbReference type="GO" id="GO:0016787">
    <property type="term" value="F:hydrolase activity"/>
    <property type="evidence" value="ECO:0007669"/>
    <property type="project" value="UniProtKB-KW"/>
</dbReference>
<evidence type="ECO:0000256" key="1">
    <source>
        <dbReference type="ARBA" id="ARBA00022801"/>
    </source>
</evidence>
<reference evidence="3 4" key="1">
    <citation type="submission" date="2016-10" db="EMBL/GenBank/DDBJ databases">
        <authorList>
            <person name="de Groot N.N."/>
        </authorList>
    </citation>
    <scope>NUCLEOTIDE SEQUENCE [LARGE SCALE GENOMIC DNA]</scope>
    <source>
        <strain evidence="3 4">DSM 17890</strain>
    </source>
</reference>
<accession>A0A1H2RN02</accession>
<protein>
    <submittedName>
        <fullName evidence="3">Pimeloyl-ACP methyl ester carboxylesterase</fullName>
    </submittedName>
</protein>
<dbReference type="PRINTS" id="PR00412">
    <property type="entry name" value="EPOXHYDRLASE"/>
</dbReference>
<dbReference type="OrthoDB" id="9804723at2"/>
<dbReference type="EMBL" id="FNMZ01000001">
    <property type="protein sequence ID" value="SDW20846.1"/>
    <property type="molecule type" value="Genomic_DNA"/>
</dbReference>
<dbReference type="PANTHER" id="PTHR43329">
    <property type="entry name" value="EPOXIDE HYDROLASE"/>
    <property type="match status" value="1"/>
</dbReference>
<dbReference type="RefSeq" id="WP_092679465.1">
    <property type="nucleotide sequence ID" value="NZ_FNMZ01000001.1"/>
</dbReference>